<organism evidence="1 2">
    <name type="scientific">Solanum bulbocastanum</name>
    <name type="common">Wild potato</name>
    <dbReference type="NCBI Taxonomy" id="147425"/>
    <lineage>
        <taxon>Eukaryota</taxon>
        <taxon>Viridiplantae</taxon>
        <taxon>Streptophyta</taxon>
        <taxon>Embryophyta</taxon>
        <taxon>Tracheophyta</taxon>
        <taxon>Spermatophyta</taxon>
        <taxon>Magnoliopsida</taxon>
        <taxon>eudicotyledons</taxon>
        <taxon>Gunneridae</taxon>
        <taxon>Pentapetalae</taxon>
        <taxon>asterids</taxon>
        <taxon>lamiids</taxon>
        <taxon>Solanales</taxon>
        <taxon>Solanaceae</taxon>
        <taxon>Solanoideae</taxon>
        <taxon>Solaneae</taxon>
        <taxon>Solanum</taxon>
    </lineage>
</organism>
<comment type="caution">
    <text evidence="1">The sequence shown here is derived from an EMBL/GenBank/DDBJ whole genome shotgun (WGS) entry which is preliminary data.</text>
</comment>
<dbReference type="EMBL" id="JBANQN010000010">
    <property type="protein sequence ID" value="KAK6777908.1"/>
    <property type="molecule type" value="Genomic_DNA"/>
</dbReference>
<accession>A0AAN8T5A3</accession>
<gene>
    <name evidence="1" type="ORF">RDI58_024626</name>
</gene>
<name>A0AAN8T5A3_SOLBU</name>
<protein>
    <submittedName>
        <fullName evidence="1">Uncharacterized protein</fullName>
    </submittedName>
</protein>
<keyword evidence="2" id="KW-1185">Reference proteome</keyword>
<proteinExistence type="predicted"/>
<evidence type="ECO:0000313" key="2">
    <source>
        <dbReference type="Proteomes" id="UP001371456"/>
    </source>
</evidence>
<evidence type="ECO:0000313" key="1">
    <source>
        <dbReference type="EMBL" id="KAK6777908.1"/>
    </source>
</evidence>
<dbReference type="Proteomes" id="UP001371456">
    <property type="component" value="Unassembled WGS sequence"/>
</dbReference>
<dbReference type="AlphaFoldDB" id="A0AAN8T5A3"/>
<sequence>MMKLILSTYAVSSVNGSCPLNPGRVSTIKCDETTSDTRSCSRITMIHTIGVEWNCENEAKPATIFFGAKRKAITLIEEVVDKPSLSSAVVKNVTE</sequence>
<reference evidence="1 2" key="1">
    <citation type="submission" date="2024-02" db="EMBL/GenBank/DDBJ databases">
        <title>de novo genome assembly of Solanum bulbocastanum strain 11H21.</title>
        <authorList>
            <person name="Hosaka A.J."/>
        </authorList>
    </citation>
    <scope>NUCLEOTIDE SEQUENCE [LARGE SCALE GENOMIC DNA]</scope>
    <source>
        <tissue evidence="1">Young leaves</tissue>
    </source>
</reference>